<name>A0A9N9EDR7_9GLOM</name>
<organism evidence="1 2">
    <name type="scientific">Racocetra fulgida</name>
    <dbReference type="NCBI Taxonomy" id="60492"/>
    <lineage>
        <taxon>Eukaryota</taxon>
        <taxon>Fungi</taxon>
        <taxon>Fungi incertae sedis</taxon>
        <taxon>Mucoromycota</taxon>
        <taxon>Glomeromycotina</taxon>
        <taxon>Glomeromycetes</taxon>
        <taxon>Diversisporales</taxon>
        <taxon>Gigasporaceae</taxon>
        <taxon>Racocetra</taxon>
    </lineage>
</organism>
<evidence type="ECO:0000313" key="2">
    <source>
        <dbReference type="Proteomes" id="UP000789396"/>
    </source>
</evidence>
<dbReference type="AlphaFoldDB" id="A0A9N9EDR7"/>
<protein>
    <submittedName>
        <fullName evidence="1">11527_t:CDS:1</fullName>
    </submittedName>
</protein>
<dbReference type="Proteomes" id="UP000789396">
    <property type="component" value="Unassembled WGS sequence"/>
</dbReference>
<feature type="non-terminal residue" evidence="1">
    <location>
        <position position="1"/>
    </location>
</feature>
<proteinExistence type="predicted"/>
<reference evidence="1" key="1">
    <citation type="submission" date="2021-06" db="EMBL/GenBank/DDBJ databases">
        <authorList>
            <person name="Kallberg Y."/>
            <person name="Tangrot J."/>
            <person name="Rosling A."/>
        </authorList>
    </citation>
    <scope>NUCLEOTIDE SEQUENCE</scope>
    <source>
        <strain evidence="1">IN212</strain>
    </source>
</reference>
<evidence type="ECO:0000313" key="1">
    <source>
        <dbReference type="EMBL" id="CAG8673261.1"/>
    </source>
</evidence>
<sequence length="116" mass="13032">KRGRFVSQKEIILDVDMIQELPQDGIEEEEMPQVEPIEEVIIIQEKAAKVKKAPYTGMSRTTAWRKKQKVNTSLNIEASPDLSHLFLAANIVKQLQSPQPPFAVLLANALLLVNLT</sequence>
<keyword evidence="2" id="KW-1185">Reference proteome</keyword>
<dbReference type="EMBL" id="CAJVPZ010016421">
    <property type="protein sequence ID" value="CAG8673261.1"/>
    <property type="molecule type" value="Genomic_DNA"/>
</dbReference>
<gene>
    <name evidence="1" type="ORF">RFULGI_LOCUS9312</name>
</gene>
<comment type="caution">
    <text evidence="1">The sequence shown here is derived from an EMBL/GenBank/DDBJ whole genome shotgun (WGS) entry which is preliminary data.</text>
</comment>
<dbReference type="OrthoDB" id="2473781at2759"/>
<accession>A0A9N9EDR7</accession>